<comment type="caution">
    <text evidence="3">The sequence shown here is derived from an EMBL/GenBank/DDBJ whole genome shotgun (WGS) entry which is preliminary data.</text>
</comment>
<feature type="transmembrane region" description="Helical" evidence="1">
    <location>
        <begin position="36"/>
        <end position="60"/>
    </location>
</feature>
<organism evidence="3 4">
    <name type="scientific">Candidatus Jorgensenbacteria bacterium CG11_big_fil_rev_8_21_14_0_20_38_23</name>
    <dbReference type="NCBI Taxonomy" id="1974594"/>
    <lineage>
        <taxon>Bacteria</taxon>
        <taxon>Candidatus Joergenseniibacteriota</taxon>
    </lineage>
</organism>
<sequence>MKPNVGLIDKIIRGLIGLGLIYVASLTYAGHLILSIIVFVLALVAIITSFTGFCLFYKIFGIDTNKSQKNSSQTGESR</sequence>
<protein>
    <recommendedName>
        <fullName evidence="2">Inner membrane protein YgaP-like transmembrane domain-containing protein</fullName>
    </recommendedName>
</protein>
<reference evidence="3 4" key="1">
    <citation type="submission" date="2017-09" db="EMBL/GenBank/DDBJ databases">
        <title>Depth-based differentiation of microbial function through sediment-hosted aquifers and enrichment of novel symbionts in the deep terrestrial subsurface.</title>
        <authorList>
            <person name="Probst A.J."/>
            <person name="Ladd B."/>
            <person name="Jarett J.K."/>
            <person name="Geller-Mcgrath D.E."/>
            <person name="Sieber C.M."/>
            <person name="Emerson J.B."/>
            <person name="Anantharaman K."/>
            <person name="Thomas B.C."/>
            <person name="Malmstrom R."/>
            <person name="Stieglmeier M."/>
            <person name="Klingl A."/>
            <person name="Woyke T."/>
            <person name="Ryan C.M."/>
            <person name="Banfield J.F."/>
        </authorList>
    </citation>
    <scope>NUCLEOTIDE SEQUENCE [LARGE SCALE GENOMIC DNA]</scope>
    <source>
        <strain evidence="3">CG11_big_fil_rev_8_21_14_0_20_38_23</strain>
    </source>
</reference>
<evidence type="ECO:0000313" key="4">
    <source>
        <dbReference type="Proteomes" id="UP000228867"/>
    </source>
</evidence>
<evidence type="ECO:0000256" key="1">
    <source>
        <dbReference type="SAM" id="Phobius"/>
    </source>
</evidence>
<keyword evidence="1" id="KW-0812">Transmembrane</keyword>
<evidence type="ECO:0000259" key="2">
    <source>
        <dbReference type="Pfam" id="PF11127"/>
    </source>
</evidence>
<dbReference type="Pfam" id="PF11127">
    <property type="entry name" value="YgaP-like_TM"/>
    <property type="match status" value="1"/>
</dbReference>
<accession>A0A2H0NEW0</accession>
<proteinExistence type="predicted"/>
<keyword evidence="1" id="KW-0472">Membrane</keyword>
<evidence type="ECO:0000313" key="3">
    <source>
        <dbReference type="EMBL" id="PIR07433.1"/>
    </source>
</evidence>
<dbReference type="Proteomes" id="UP000228867">
    <property type="component" value="Unassembled WGS sequence"/>
</dbReference>
<name>A0A2H0NEW0_9BACT</name>
<dbReference type="AlphaFoldDB" id="A0A2H0NEW0"/>
<feature type="transmembrane region" description="Helical" evidence="1">
    <location>
        <begin position="12"/>
        <end position="30"/>
    </location>
</feature>
<keyword evidence="1" id="KW-1133">Transmembrane helix</keyword>
<dbReference type="InterPro" id="IPR021309">
    <property type="entry name" value="YgaP-like_TM"/>
</dbReference>
<feature type="domain" description="Inner membrane protein YgaP-like transmembrane" evidence="2">
    <location>
        <begin position="1"/>
        <end position="67"/>
    </location>
</feature>
<gene>
    <name evidence="3" type="ORF">COV54_01110</name>
</gene>
<dbReference type="EMBL" id="PCWR01000025">
    <property type="protein sequence ID" value="PIR07433.1"/>
    <property type="molecule type" value="Genomic_DNA"/>
</dbReference>